<name>A0ABQ9Y6G8_9EUKA</name>
<gene>
    <name evidence="3" type="ORF">BLNAU_5641</name>
</gene>
<feature type="domain" description="USP" evidence="2">
    <location>
        <begin position="1407"/>
        <end position="1774"/>
    </location>
</feature>
<dbReference type="EMBL" id="JARBJD010000030">
    <property type="protein sequence ID" value="KAK2959332.1"/>
    <property type="molecule type" value="Genomic_DNA"/>
</dbReference>
<feature type="region of interest" description="Disordered" evidence="1">
    <location>
        <begin position="281"/>
        <end position="303"/>
    </location>
</feature>
<feature type="region of interest" description="Disordered" evidence="1">
    <location>
        <begin position="404"/>
        <end position="453"/>
    </location>
</feature>
<comment type="caution">
    <text evidence="3">The sequence shown here is derived from an EMBL/GenBank/DDBJ whole genome shotgun (WGS) entry which is preliminary data.</text>
</comment>
<dbReference type="SUPFAM" id="SSF54001">
    <property type="entry name" value="Cysteine proteinases"/>
    <property type="match status" value="1"/>
</dbReference>
<reference evidence="3 4" key="1">
    <citation type="journal article" date="2022" name="bioRxiv">
        <title>Genomics of Preaxostyla Flagellates Illuminates Evolutionary Transitions and the Path Towards Mitochondrial Loss.</title>
        <authorList>
            <person name="Novak L.V.F."/>
            <person name="Treitli S.C."/>
            <person name="Pyrih J."/>
            <person name="Halakuc P."/>
            <person name="Pipaliya S.V."/>
            <person name="Vacek V."/>
            <person name="Brzon O."/>
            <person name="Soukal P."/>
            <person name="Eme L."/>
            <person name="Dacks J.B."/>
            <person name="Karnkowska A."/>
            <person name="Elias M."/>
            <person name="Hampl V."/>
        </authorList>
    </citation>
    <scope>NUCLEOTIDE SEQUENCE [LARGE SCALE GENOMIC DNA]</scope>
    <source>
        <strain evidence="3">NAU3</strain>
        <tissue evidence="3">Gut</tissue>
    </source>
</reference>
<proteinExistence type="predicted"/>
<dbReference type="InterPro" id="IPR028889">
    <property type="entry name" value="USP"/>
</dbReference>
<feature type="compositionally biased region" description="Polar residues" evidence="1">
    <location>
        <begin position="431"/>
        <end position="453"/>
    </location>
</feature>
<accession>A0ABQ9Y6G8</accession>
<keyword evidence="3" id="KW-0378">Hydrolase</keyword>
<dbReference type="InterPro" id="IPR038765">
    <property type="entry name" value="Papain-like_cys_pep_sf"/>
</dbReference>
<dbReference type="InterPro" id="IPR050164">
    <property type="entry name" value="Peptidase_C19"/>
</dbReference>
<evidence type="ECO:0000259" key="2">
    <source>
        <dbReference type="PROSITE" id="PS50235"/>
    </source>
</evidence>
<dbReference type="PANTHER" id="PTHR24006">
    <property type="entry name" value="UBIQUITIN CARBOXYL-TERMINAL HYDROLASE"/>
    <property type="match status" value="1"/>
</dbReference>
<organism evidence="3 4">
    <name type="scientific">Blattamonas nauphoetae</name>
    <dbReference type="NCBI Taxonomy" id="2049346"/>
    <lineage>
        <taxon>Eukaryota</taxon>
        <taxon>Metamonada</taxon>
        <taxon>Preaxostyla</taxon>
        <taxon>Oxymonadida</taxon>
        <taxon>Blattamonas</taxon>
    </lineage>
</organism>
<keyword evidence="4" id="KW-1185">Reference proteome</keyword>
<feature type="compositionally biased region" description="Basic residues" evidence="1">
    <location>
        <begin position="417"/>
        <end position="430"/>
    </location>
</feature>
<evidence type="ECO:0000313" key="4">
    <source>
        <dbReference type="Proteomes" id="UP001281761"/>
    </source>
</evidence>
<dbReference type="PROSITE" id="PS50235">
    <property type="entry name" value="USP_3"/>
    <property type="match status" value="1"/>
</dbReference>
<evidence type="ECO:0000256" key="1">
    <source>
        <dbReference type="SAM" id="MobiDB-lite"/>
    </source>
</evidence>
<dbReference type="InterPro" id="IPR001394">
    <property type="entry name" value="Peptidase_C19_UCH"/>
</dbReference>
<sequence>MSLFQTLTQICLSLNISTTPPTVESLNLVYHLLKPIVFSTFFCTRQLVAQCHSMVEPLNQFLSSLSHLDIAQADPVKVAKRIFRLYFLFERLLFATHDPNDSIPFFQKHIVYQAHSVLTRSNAALQIALIHLLYPIFLSIADDYAPKQPSATYPDPFTPSRPLELTAELAAGVHTIPSLLSRGKVVDCRDLFPETTLLDISQTLRQFEYNLSHSDMRHIDIQTRSMFFFIRDTLFYYFAISNTPLSPSSPQPPVRLPNTATFIAKDTFDYVHFQTRPSHNAGALHQLSQQKAPQQPRPKTMLPKANHHSASVISAPPQQPPFQQQQSLQSLPLHQSNPSGHILHLPLRVNLPHPLQMHINVIPVHPSYLPSLFNPLLHCVNLPLKQISLLLILISILRTISVQTASSPPSSTPQHHPQPKTKAQPKRKQRITSYTPANGVTDKNTQPSMPPQQSLPEIDHVSPPITNQAAFEKWVEQVVLTDSERISDNAAALVKETFSGQNGDELLRAIYDKHMTVLSSRSILTSTDFFRVQAPRYPRHLSNEEKWNRFSLSFWTLFDAMNRVSPFLNEEGVIHLILGQPFTMSCLAHSETASLEFTDFVELIWSNVVLVRIFTFLDHLHNTDSQKFSDFVSRIIVGLEGQMKQVQETTKPPSTPLPSEDELLLVNIAAFLTMLFENKLVQPISLKPTKFNKMYQPKSQQEDRLTEWELNREEYIREERKRLDDEKAQRGLSQYWYKFVSGKQEETQYVKINNLFTYQDLRKALAKRHTDNNTAVVHLKSFGEDKTTSTDLVADLGFNKDDAFYLKVSVHRGNPIPIVETPISLPDHLKDPPQQQLLHKPLLPQLPNTLSFSDSSDSLSRLVSSFNSSCYLSSVILSSVTALITSLKFSSKLHNDLSHPAMIPWNVVMSSVELPSVLNVLERVVETSKRGQTTENETWISEFLRAGGLKGLFWWFLLQVKHISTSPPSSPVSTTLVARALKILQFMFEKGQLLTTVGSQSADHIETVFPEIPSLNRNEKEEPSKLVFHLAVLTISLRQLHLLIPFSSFIDFEKSSQDRIFLHTSTHQTPKPGNSVDLFEHLSSSLQTPASDGLSVNLLDHHNTVQDSIQNHHFDQSLVDMIRQWNVGRRIKPDETDHSLSQAVMSVLVNPHSPNEHVLSVLFHALPSPELLGAILPGVIISSSNLSTHAPSLLTDFITDSSLHPLMKEQCMRLLLHILFVPTEGFRLDVDTLTELISRLVAILTDHSEGTSVHDQLALLASSILIASSHKPLQCRFEQELVSSSYTPIVGLLHCLLHRNAGRNSPILSRIQVSGKPLAEYLFTTFISPKFYLHETDHARSDIHIVRRHTRTQLFDVITALITDDTDTSTLWDNLAECERSHLETLIPFARSLENSGKQSLSRGLQKGLTNPRNACFMNSVIIQLFHHQQFRNTILSFSPPFTASDQLEKEDLSETVPRNTFVALRRLFTELAWNDPAVSTTVEELTKYISAPDGSSFSVHKQDDASDFFQAFGSIDQYLENTGNQPFFQKLFCISTVSHIICPNGDFSHEPEESYVVRLPVAAHSRLIDCLAEKALGQEQKGLSFCVKCRQNFPSLHQAVTFSNTSNTLVLYVVRNVVGSQYSLNWDRVDIPFDGLDITPFTEENRQHRRKERNGEADRFKKIESLSGQMKMDAIHEAIRVHPSITKEEWTRNLFDLAGFVTFLGHPDQGGHYRSYVRGTGETRRPEHREGGGWLRFDDDKVTEVSFDEAKTAAEGCGKDGCEYGFLLFFQRRFPEQTWAGTTGQVQKTFYRPQNERKNAFPHFEMGDVLEEQDELALLRDTPIVQFEVVNSAKRTIAIPSEIQQVYDRIEALKKEIEESYALPSDRLGKERPLERSLFNKEMEDPLYSEFLERILPKAIQTESVIGLTFAQHFFHTTLRTSPPGENLDRQKRIVKSALSNFTASQQLIECLTQQMNDYLTWLKQDTDQKASREAMRNQIQTENALIVSLRDGMKTTPQQVPHPQPKTQNRFGSKLLSAETKKKQTEMDEQIQPVSVPAEKSRNIFEEFSTSLVVSFLFHCADERQNIFFECVKHALNTFTSRGDGEDNLSQLTQFYSSFMDVIASGITSFFISQTSKPSPNLKHKSFQVALSLFRMHELRNNCSPQTLHILARAHSQIGLIPRLIDLLLSPDSPLRVLNKSPLSPLPPVVLFNRGPSSSLHKFVFPSEQKALLTIDPEQLRALGVTVTDHHSEMITAVFEILTDSIVTSPLSPFEPAQNDLKIPTLDKMLKGIPFSNWLQSELLRQPKARYQTYALLALCSPSPTFTELSPTVFFDALSTLVCSEKADREQQVLMLHLIDVLEIASQPHDPPDSHHPGALTAFSSIIRTSSGCATLERTLLQAISVLPTIQQFCFEPSVLNYLIGALIDPKAARHATSIFLTLLHSEPELNPNRQGHLNDPSSFYDTVIPIECQERFDEMLKQSPRVIPPSTTQSDLVNLSLPFVFTHLPPSTQNHSEQLNERSVKFISSVFEYLKTESGYESSKMELATEKLHFSGLVSFVASLVCSSRNSQETIKNLDVHSSLLSDLLISFGLEEEHEDNEQRVSILEHNLSILLLFLHLSKSADCPEVPIRSVMRLLPPTQILKVLHTAKRTSSKGDTLELYISVILSLLLVHLQHNPLDFVTIFPEHEPLEEDDTTDQNHNDSQRGFAITLLDCLSELNLSPSQSRCWSLFVLLQTQLIHRAIAGLLTATPSGPSTDESKLSMSNVSNYFSSIVRLITPSSSPQSQKNQNLSLVIQNFISCLVFTSSLQHLHINSHPDLSFLQSDSEPFAFCNLVASDLTTPMILSSSTSTLPQTTCQILEADFSSHNPVQDFLAKIKRSGNQNFAREYEEFRETLFKIRTKSLESNSEADQNVYPSLQYLLVVNLTSVINSIDDEDFITEFWLNLAIHTTQHFTPSHQGLMFRTAADLLPHLSQGRPQLFWKIVETIERHFASSWEHSKHKTTSTPSANPFLNPVAISHCPRPSGRIFYLFAPEFEIALNKYSDAQADEAYQSYLQFLRVILALCGQRLEEPRAILQNARITFRLLNWILYLSTPLSDEHTSIKNEDNLDFRGYFSHLSENLRKDGKVETVISPLLARIVSVFANNKNTDPVHEIDSLIWSILLLARSPLIFSLHPEAPTEKLRPFTSFISPSILTYLFPRYPEMTLVLLLKNLLDLPPNPDNKVDIIQHCLVLQYFPPAVFASSKQPPTEQHIDEIIAFLSHSEADDSQLKLAQNALLRIRQFPTAGPLQPEKVHIKFSQSDLISSKVFPRLEHNTKYLISLLIRFASCEIDEHELTTHLAPIIDSKRQFLLFKEILESNSSLQWKTVQAWTKHLSSTNDTLFDTLFSVISFQTDLPIPPIPTDIDQFQKKPNVRMDVKAAIGNLGTVISTIIIAWSGITLDDCSLSTINDFNSKFPHVFHDMHETFSELERTYIASFSQWLLTTVEHKQFPPTVAPVFLDSLSQIHRNLKRFLAPVPPQLFATIINQNKNFFDAKVVEESLSIVQSLTTLFQILRDIATLGALEDDNLLQAIAACEWFNDVPVLQYHYYLLEFEQPEIEKWKAVLSSSEKIELTRDSRNRCLALLETLTRVQPPTLPKSLDLQIPDKPSPFKHKATIQEFKTAFDDVDTVLRKNPPQPFKDSLKILTRDRPNLIPSFYPLVAGTKDQLLEWKNAFEHLALAQTMKDIIVSLLMRLTESQPPQLESLNTIVAHLQDFKNGKAHTPEQGPQQASPTIITKIGQFFRGKEQPPQPAENTDSSQLITLQVTLQNFSQESQDKIVPLLDLLVHLFQQISEESSHPTFPPRSFSSLISRFSDERIKSVELSYVLRPIHQLLKQLTDALTQHPLSPVFGEPVTLLKRLSNLPSPQGFSWNDISTQKGKTLECRERINQCNKAMKDLCATATTLVKEGRYPSIFLLLIDPCFSTLTADDIDHLEQNANKKLEALSQSVASHPLSPHPILVLLSECLNSIRTKLPQPAPSQGNKKRRKH</sequence>
<feature type="compositionally biased region" description="Low complexity" evidence="1">
    <location>
        <begin position="404"/>
        <end position="415"/>
    </location>
</feature>
<dbReference type="Gene3D" id="3.90.70.10">
    <property type="entry name" value="Cysteine proteinases"/>
    <property type="match status" value="1"/>
</dbReference>
<dbReference type="GO" id="GO:0016787">
    <property type="term" value="F:hydrolase activity"/>
    <property type="evidence" value="ECO:0007669"/>
    <property type="project" value="UniProtKB-KW"/>
</dbReference>
<dbReference type="Pfam" id="PF00443">
    <property type="entry name" value="UCH"/>
    <property type="match status" value="1"/>
</dbReference>
<evidence type="ECO:0000313" key="3">
    <source>
        <dbReference type="EMBL" id="KAK2959332.1"/>
    </source>
</evidence>
<dbReference type="Proteomes" id="UP001281761">
    <property type="component" value="Unassembled WGS sequence"/>
</dbReference>
<protein>
    <submittedName>
        <fullName evidence="3">Ubiquitin carboxyl-terminal hydrolase</fullName>
    </submittedName>
</protein>